<proteinExistence type="inferred from homology"/>
<gene>
    <name evidence="5" type="primary">fadD5</name>
    <name evidence="5" type="ORF">GCM10008985_11360</name>
</gene>
<dbReference type="InterPro" id="IPR020845">
    <property type="entry name" value="AMP-binding_CS"/>
</dbReference>
<dbReference type="InterPro" id="IPR045851">
    <property type="entry name" value="AMP-bd_C_sf"/>
</dbReference>
<dbReference type="Proteomes" id="UP001500962">
    <property type="component" value="Unassembled WGS sequence"/>
</dbReference>
<evidence type="ECO:0000313" key="5">
    <source>
        <dbReference type="EMBL" id="GAA0457022.1"/>
    </source>
</evidence>
<dbReference type="Gene3D" id="3.40.50.12780">
    <property type="entry name" value="N-terminal domain of ligase-like"/>
    <property type="match status" value="1"/>
</dbReference>
<comment type="similarity">
    <text evidence="1">Belongs to the ATP-dependent AMP-binding enzyme family.</text>
</comment>
<dbReference type="InterPro" id="IPR042099">
    <property type="entry name" value="ANL_N_sf"/>
</dbReference>
<feature type="domain" description="AMP-binding enzyme C-terminal" evidence="4">
    <location>
        <begin position="429"/>
        <end position="504"/>
    </location>
</feature>
<reference evidence="5" key="1">
    <citation type="journal article" date="2014" name="Int. J. Syst. Evol. Microbiol.">
        <title>Complete genome sequence of Corynebacterium casei LMG S-19264T (=DSM 44701T), isolated from a smear-ripened cheese.</title>
        <authorList>
            <consortium name="US DOE Joint Genome Institute (JGI-PGF)"/>
            <person name="Walter F."/>
            <person name="Albersmeier A."/>
            <person name="Kalinowski J."/>
            <person name="Ruckert C."/>
        </authorList>
    </citation>
    <scope>NUCLEOTIDE SEQUENCE</scope>
    <source>
        <strain evidence="5">JCM 12289</strain>
    </source>
</reference>
<dbReference type="EMBL" id="BAAADN010000019">
    <property type="protein sequence ID" value="GAA0457022.1"/>
    <property type="molecule type" value="Genomic_DNA"/>
</dbReference>
<accession>A0AAV3SDT7</accession>
<sequence length="511" mass="56643">MTNMRGLTFGHVAEANAKRHADEDCLVMETETDSESITFAEFNERVDRVAHLLRERGVEAGDRIAVYMQNNVETLETYYGAMKLGALPVPINHRFKDEEVGYVLRDSGARLCVFDSDAASTIHAVRESETPVEEYLYVGADTPSFADDFRAARDAAADERIDVVPNRLDDAALLYTSGTTGQPKGCILTHDNLLQNSVNTVYSAGFEESADRFLIVTPLFHIAAFGVFNNTFYAGSTTHLVEEFDPVRTLEIIDEANITGSFFVPTMSRAMLAVDEFEEYDLSSFESYMTGAAPSSEELKRTVMNAFDADLYEVFGQTELSPVTTILHPEDALEKPDSIGKPIINVTLKIVDDDGAEVEQGAIGRAAYKGATAFREYLGMPEKTDDVFDDEGYFVSSDLVRRDEEGFVYFVDRYDDMIISGGENVYPTEIEAALEDHEDIAAAGVVGVPDETWGERVKAVVILREGISMTTDEVRSIVGDRLAEFKLPREVEFRESLPRNPTGKVIKSQLS</sequence>
<dbReference type="Pfam" id="PF00501">
    <property type="entry name" value="AMP-binding"/>
    <property type="match status" value="1"/>
</dbReference>
<evidence type="ECO:0000313" key="6">
    <source>
        <dbReference type="Proteomes" id="UP001500962"/>
    </source>
</evidence>
<name>A0AAV3SDT7_HALDO</name>
<dbReference type="InterPro" id="IPR000873">
    <property type="entry name" value="AMP-dep_synth/lig_dom"/>
</dbReference>
<dbReference type="Pfam" id="PF13193">
    <property type="entry name" value="AMP-binding_C"/>
    <property type="match status" value="1"/>
</dbReference>
<dbReference type="PROSITE" id="PS00455">
    <property type="entry name" value="AMP_BINDING"/>
    <property type="match status" value="1"/>
</dbReference>
<organism evidence="5 6">
    <name type="scientific">Halococcus dombrowskii</name>
    <dbReference type="NCBI Taxonomy" id="179637"/>
    <lineage>
        <taxon>Archaea</taxon>
        <taxon>Methanobacteriati</taxon>
        <taxon>Methanobacteriota</taxon>
        <taxon>Stenosarchaea group</taxon>
        <taxon>Halobacteria</taxon>
        <taxon>Halobacteriales</taxon>
        <taxon>Halococcaceae</taxon>
        <taxon>Halococcus</taxon>
    </lineage>
</organism>
<dbReference type="AlphaFoldDB" id="A0AAV3SDT7"/>
<dbReference type="SUPFAM" id="SSF56801">
    <property type="entry name" value="Acetyl-CoA synthetase-like"/>
    <property type="match status" value="1"/>
</dbReference>
<comment type="caution">
    <text evidence="5">The sequence shown here is derived from an EMBL/GenBank/DDBJ whole genome shotgun (WGS) entry which is preliminary data.</text>
</comment>
<evidence type="ECO:0000259" key="3">
    <source>
        <dbReference type="Pfam" id="PF00501"/>
    </source>
</evidence>
<dbReference type="Gene3D" id="3.30.300.30">
    <property type="match status" value="1"/>
</dbReference>
<dbReference type="GO" id="GO:0016878">
    <property type="term" value="F:acid-thiol ligase activity"/>
    <property type="evidence" value="ECO:0007669"/>
    <property type="project" value="UniProtKB-ARBA"/>
</dbReference>
<dbReference type="FunFam" id="3.30.300.30:FF:000008">
    <property type="entry name" value="2,3-dihydroxybenzoate-AMP ligase"/>
    <property type="match status" value="1"/>
</dbReference>
<dbReference type="InterPro" id="IPR025110">
    <property type="entry name" value="AMP-bd_C"/>
</dbReference>
<evidence type="ECO:0000259" key="4">
    <source>
        <dbReference type="Pfam" id="PF13193"/>
    </source>
</evidence>
<evidence type="ECO:0000256" key="2">
    <source>
        <dbReference type="ARBA" id="ARBA00022598"/>
    </source>
</evidence>
<reference evidence="5" key="2">
    <citation type="submission" date="2023-12" db="EMBL/GenBank/DDBJ databases">
        <authorList>
            <person name="Sun Q."/>
            <person name="Inoue M."/>
        </authorList>
    </citation>
    <scope>NUCLEOTIDE SEQUENCE</scope>
    <source>
        <strain evidence="5">JCM 12289</strain>
    </source>
</reference>
<dbReference type="PANTHER" id="PTHR43767:SF1">
    <property type="entry name" value="NONRIBOSOMAL PEPTIDE SYNTHASE PES1 (EUROFUNG)-RELATED"/>
    <property type="match status" value="1"/>
</dbReference>
<dbReference type="InterPro" id="IPR050237">
    <property type="entry name" value="ATP-dep_AMP-bd_enzyme"/>
</dbReference>
<keyword evidence="2 5" id="KW-0436">Ligase</keyword>
<feature type="domain" description="AMP-dependent synthetase/ligase" evidence="3">
    <location>
        <begin position="14"/>
        <end position="378"/>
    </location>
</feature>
<dbReference type="PANTHER" id="PTHR43767">
    <property type="entry name" value="LONG-CHAIN-FATTY-ACID--COA LIGASE"/>
    <property type="match status" value="1"/>
</dbReference>
<evidence type="ECO:0000256" key="1">
    <source>
        <dbReference type="ARBA" id="ARBA00006432"/>
    </source>
</evidence>
<protein>
    <submittedName>
        <fullName evidence="5">Fatty-acid--CoA ligase FadD5</fullName>
    </submittedName>
</protein>